<proteinExistence type="predicted"/>
<feature type="compositionally biased region" description="Polar residues" evidence="1">
    <location>
        <begin position="57"/>
        <end position="78"/>
    </location>
</feature>
<evidence type="ECO:0000256" key="1">
    <source>
        <dbReference type="SAM" id="MobiDB-lite"/>
    </source>
</evidence>
<evidence type="ECO:0000313" key="3">
    <source>
        <dbReference type="Proteomes" id="UP000324222"/>
    </source>
</evidence>
<keyword evidence="3" id="KW-1185">Reference proteome</keyword>
<accession>A0A5B7IFD6</accession>
<feature type="compositionally biased region" description="Basic and acidic residues" evidence="1">
    <location>
        <begin position="1"/>
        <end position="53"/>
    </location>
</feature>
<dbReference type="AlphaFoldDB" id="A0A5B7IFD6"/>
<gene>
    <name evidence="2" type="ORF">E2C01_077256</name>
</gene>
<feature type="compositionally biased region" description="Basic and acidic residues" evidence="1">
    <location>
        <begin position="81"/>
        <end position="90"/>
    </location>
</feature>
<feature type="region of interest" description="Disordered" evidence="1">
    <location>
        <begin position="1"/>
        <end position="90"/>
    </location>
</feature>
<dbReference type="EMBL" id="VSRR010060169">
    <property type="protein sequence ID" value="MPC82582.1"/>
    <property type="molecule type" value="Genomic_DNA"/>
</dbReference>
<dbReference type="Proteomes" id="UP000324222">
    <property type="component" value="Unassembled WGS sequence"/>
</dbReference>
<comment type="caution">
    <text evidence="2">The sequence shown here is derived from an EMBL/GenBank/DDBJ whole genome shotgun (WGS) entry which is preliminary data.</text>
</comment>
<organism evidence="2 3">
    <name type="scientific">Portunus trituberculatus</name>
    <name type="common">Swimming crab</name>
    <name type="synonym">Neptunus trituberculatus</name>
    <dbReference type="NCBI Taxonomy" id="210409"/>
    <lineage>
        <taxon>Eukaryota</taxon>
        <taxon>Metazoa</taxon>
        <taxon>Ecdysozoa</taxon>
        <taxon>Arthropoda</taxon>
        <taxon>Crustacea</taxon>
        <taxon>Multicrustacea</taxon>
        <taxon>Malacostraca</taxon>
        <taxon>Eumalacostraca</taxon>
        <taxon>Eucarida</taxon>
        <taxon>Decapoda</taxon>
        <taxon>Pleocyemata</taxon>
        <taxon>Brachyura</taxon>
        <taxon>Eubrachyura</taxon>
        <taxon>Portunoidea</taxon>
        <taxon>Portunidae</taxon>
        <taxon>Portuninae</taxon>
        <taxon>Portunus</taxon>
    </lineage>
</organism>
<protein>
    <submittedName>
        <fullName evidence="2">Uncharacterized protein</fullName>
    </submittedName>
</protein>
<name>A0A5B7IFD6_PORTR</name>
<reference evidence="2 3" key="1">
    <citation type="submission" date="2019-05" db="EMBL/GenBank/DDBJ databases">
        <title>Another draft genome of Portunus trituberculatus and its Hox gene families provides insights of decapod evolution.</title>
        <authorList>
            <person name="Jeong J.-H."/>
            <person name="Song I."/>
            <person name="Kim S."/>
            <person name="Choi T."/>
            <person name="Kim D."/>
            <person name="Ryu S."/>
            <person name="Kim W."/>
        </authorList>
    </citation>
    <scope>NUCLEOTIDE SEQUENCE [LARGE SCALE GENOMIC DNA]</scope>
    <source>
        <tissue evidence="2">Muscle</tissue>
    </source>
</reference>
<sequence length="110" mass="12761">MQTSRDGKADKTEVSRNKQTDKTIKQAEEGKQREREKERNRARDRHKESRVGEESPAVQQQREAGVTVMSSASHAHTNITRHHDQHDNTTRCETTVRSIYHLRSHDAWSS</sequence>
<evidence type="ECO:0000313" key="2">
    <source>
        <dbReference type="EMBL" id="MPC82582.1"/>
    </source>
</evidence>